<gene>
    <name evidence="3" type="ORF">MPDQ_001052</name>
</gene>
<reference evidence="3 4" key="1">
    <citation type="submission" date="2019-06" db="EMBL/GenBank/DDBJ databases">
        <title>Wine fermentation using esterase from Monascus purpureus.</title>
        <authorList>
            <person name="Geng C."/>
            <person name="Zhang Y."/>
        </authorList>
    </citation>
    <scope>NUCLEOTIDE SEQUENCE [LARGE SCALE GENOMIC DNA]</scope>
    <source>
        <strain evidence="3">HQ1</strain>
    </source>
</reference>
<name>A0A507QSJ9_MONPU</name>
<dbReference type="SUPFAM" id="SSF46934">
    <property type="entry name" value="UBA-like"/>
    <property type="match status" value="1"/>
</dbReference>
<feature type="region of interest" description="Disordered" evidence="2">
    <location>
        <begin position="671"/>
        <end position="794"/>
    </location>
</feature>
<feature type="compositionally biased region" description="Basic and acidic residues" evidence="2">
    <location>
        <begin position="748"/>
        <end position="759"/>
    </location>
</feature>
<dbReference type="AlphaFoldDB" id="A0A507QSJ9"/>
<organism evidence="3 4">
    <name type="scientific">Monascus purpureus</name>
    <name type="common">Red mold</name>
    <name type="synonym">Monascus anka</name>
    <dbReference type="NCBI Taxonomy" id="5098"/>
    <lineage>
        <taxon>Eukaryota</taxon>
        <taxon>Fungi</taxon>
        <taxon>Dikarya</taxon>
        <taxon>Ascomycota</taxon>
        <taxon>Pezizomycotina</taxon>
        <taxon>Eurotiomycetes</taxon>
        <taxon>Eurotiomycetidae</taxon>
        <taxon>Eurotiales</taxon>
        <taxon>Aspergillaceae</taxon>
        <taxon>Monascus</taxon>
    </lineage>
</organism>
<dbReference type="GO" id="GO:0005634">
    <property type="term" value="C:nucleus"/>
    <property type="evidence" value="ECO:0007669"/>
    <property type="project" value="TreeGrafter"/>
</dbReference>
<dbReference type="EMBL" id="VIFY01000126">
    <property type="protein sequence ID" value="TQB69994.1"/>
    <property type="molecule type" value="Genomic_DNA"/>
</dbReference>
<feature type="compositionally biased region" description="Acidic residues" evidence="2">
    <location>
        <begin position="735"/>
        <end position="747"/>
    </location>
</feature>
<feature type="compositionally biased region" description="Basic and acidic residues" evidence="2">
    <location>
        <begin position="671"/>
        <end position="683"/>
    </location>
</feature>
<dbReference type="STRING" id="5098.A0A507QSJ9"/>
<dbReference type="GO" id="GO:0016579">
    <property type="term" value="P:protein deubiquitination"/>
    <property type="evidence" value="ECO:0007669"/>
    <property type="project" value="TreeGrafter"/>
</dbReference>
<evidence type="ECO:0000313" key="4">
    <source>
        <dbReference type="Proteomes" id="UP000319663"/>
    </source>
</evidence>
<proteinExistence type="predicted"/>
<evidence type="ECO:0008006" key="5">
    <source>
        <dbReference type="Google" id="ProtNLM"/>
    </source>
</evidence>
<dbReference type="Pfam" id="PF14555">
    <property type="entry name" value="UBA_4"/>
    <property type="match status" value="1"/>
</dbReference>
<evidence type="ECO:0000313" key="3">
    <source>
        <dbReference type="EMBL" id="TQB69994.1"/>
    </source>
</evidence>
<evidence type="ECO:0000256" key="2">
    <source>
        <dbReference type="SAM" id="MobiDB-lite"/>
    </source>
</evidence>
<sequence>MMASEPTEEAIVNFISFTSTSREQAIRFLKANNSNSQKAINAYFEDPMAFDTEYNSSRQDPSAFAAPMSRPPSRMNMRGSASATKFEGVPAPATNADTGKPLTLAEREERELQQAMAMSLNQDIGQQETGITTTSQSNFNRATRDDYDDNEWAMTLFNASSREIIISPDPEDRRRGAGEPAFLRPSQDGLYLGGLLTILHSIPLAREALLLRDHLLPNYGHDQQWWNGQPIQLPKITTIHDTHNLDSELEDTIHESQRLMAFLDSTERAFGSVDSLASFNSITSYDSEGSVGRFLENWQEAASKVAPGNQLTTIFSSIAFKRPLSVYDTPIDKEFFTLDPFVDPDPGQTLYDVLDRTMWADRLGEELDDVWLEHIADVLTIKLEASEPSSKSVGVKVPTIFYADRYMRSCRDISREFRTRRLQIYEDVSNLEILMGRFALARGITQGGLTPREALEKAADTVPLASRKNIANGAGDTLITPEIADKGAQWLVNELRTTSVKIEKKLKELELRKSRALESLQGYAKFLTEPSPSPDETPRYRYTLRGVCTEPHVTYVLRRRASDDPEGVMDSDSKVCDGWQWWRISFSTDDAKQKRAEKTASNSDYPPQSADVVGYTTRKVQETEVLQAAGEGSRTALLVYANSNALSILEQPLPPPLQEFMRLDNQSFEAEFRGPDNDKHSEQIGEQELNPNTSNGPGESPADSTVYFDAQPTPSHAWEQQKGLGKSGSTQPDVDVFDYEVSSLDEENGPRQEMQERDGASLLSHATATKIVDPPAYSPPKWDEMDEGGHSHAE</sequence>
<dbReference type="PANTHER" id="PTHR39597:SF1">
    <property type="entry name" value="UBA DOMAIN-CONTAINING PROTEIN RUP1"/>
    <property type="match status" value="1"/>
</dbReference>
<evidence type="ECO:0000256" key="1">
    <source>
        <dbReference type="SAM" id="Coils"/>
    </source>
</evidence>
<feature type="compositionally biased region" description="Basic and acidic residues" evidence="2">
    <location>
        <begin position="781"/>
        <end position="794"/>
    </location>
</feature>
<dbReference type="Proteomes" id="UP000319663">
    <property type="component" value="Unassembled WGS sequence"/>
</dbReference>
<feature type="coiled-coil region" evidence="1">
    <location>
        <begin position="492"/>
        <end position="519"/>
    </location>
</feature>
<comment type="caution">
    <text evidence="3">The sequence shown here is derived from an EMBL/GenBank/DDBJ whole genome shotgun (WGS) entry which is preliminary data.</text>
</comment>
<dbReference type="GO" id="GO:0005829">
    <property type="term" value="C:cytosol"/>
    <property type="evidence" value="ECO:0007669"/>
    <property type="project" value="TreeGrafter"/>
</dbReference>
<keyword evidence="1" id="KW-0175">Coiled coil</keyword>
<keyword evidence="4" id="KW-1185">Reference proteome</keyword>
<dbReference type="PANTHER" id="PTHR39597">
    <property type="entry name" value="UBA DOMAIN-CONTAINING PROTEIN RUP1"/>
    <property type="match status" value="1"/>
</dbReference>
<dbReference type="InterPro" id="IPR009060">
    <property type="entry name" value="UBA-like_sf"/>
</dbReference>
<feature type="region of interest" description="Disordered" evidence="2">
    <location>
        <begin position="52"/>
        <end position="101"/>
    </location>
</feature>
<dbReference type="InterPro" id="IPR055335">
    <property type="entry name" value="Ucp6/RUP1"/>
</dbReference>
<dbReference type="Gene3D" id="1.10.8.10">
    <property type="entry name" value="DNA helicase RuvA subunit, C-terminal domain"/>
    <property type="match status" value="1"/>
</dbReference>
<dbReference type="CDD" id="cd14273">
    <property type="entry name" value="UBA_TAP-C_like"/>
    <property type="match status" value="1"/>
</dbReference>
<protein>
    <recommendedName>
        <fullName evidence="5">Ubiquitin interaction motif protein</fullName>
    </recommendedName>
</protein>
<accession>A0A507QSJ9</accession>